<dbReference type="InterPro" id="IPR003444">
    <property type="entry name" value="MraZ"/>
</dbReference>
<dbReference type="NCBIfam" id="TIGR00242">
    <property type="entry name" value="division/cell wall cluster transcriptional repressor MraZ"/>
    <property type="match status" value="1"/>
</dbReference>
<reference evidence="9 10" key="1">
    <citation type="submission" date="2009-08" db="EMBL/GenBank/DDBJ databases">
        <authorList>
            <person name="Muzny D."/>
            <person name="Qin X."/>
            <person name="Deng J."/>
            <person name="Jiang H."/>
            <person name="Liu Y."/>
            <person name="Qu J."/>
            <person name="Song X.-Z."/>
            <person name="Zhang L."/>
            <person name="Thornton R."/>
            <person name="Coyle M."/>
            <person name="Francisco L."/>
            <person name="Jackson L."/>
            <person name="Javaid M."/>
            <person name="Korchina V."/>
            <person name="Kovar C."/>
            <person name="Mata R."/>
            <person name="Mathew T."/>
            <person name="Ngo R."/>
            <person name="Nguyen L."/>
            <person name="Nguyen N."/>
            <person name="Okwuonu G."/>
            <person name="Ongeri F."/>
            <person name="Pham C."/>
            <person name="Simmons D."/>
            <person name="Wilczek-Boney K."/>
            <person name="Hale W."/>
            <person name="Jakkamsetti A."/>
            <person name="Pham P."/>
            <person name="Ruth R."/>
            <person name="San Lucas F."/>
            <person name="Warren J."/>
            <person name="Zhang J."/>
            <person name="Zhao Z."/>
            <person name="Zhou C."/>
            <person name="Zhu D."/>
            <person name="Lee S."/>
            <person name="Bess C."/>
            <person name="Blankenburg K."/>
            <person name="Forbes L."/>
            <person name="Fu Q."/>
            <person name="Gubbala S."/>
            <person name="Hirani K."/>
            <person name="Jayaseelan J.C."/>
            <person name="Lara F."/>
            <person name="Munidasa M."/>
            <person name="Palculict T."/>
            <person name="Patil S."/>
            <person name="Pu L.-L."/>
            <person name="Saada N."/>
            <person name="Tang L."/>
            <person name="Weissenberger G."/>
            <person name="Zhu Y."/>
            <person name="Hemphill L."/>
            <person name="Shang Y."/>
            <person name="Youmans B."/>
            <person name="Ayvaz T."/>
            <person name="Ross M."/>
            <person name="Santibanez J."/>
            <person name="Aqrawi P."/>
            <person name="Gross S."/>
            <person name="Joshi V."/>
            <person name="Fowler G."/>
            <person name="Nazareth L."/>
            <person name="Reid J."/>
            <person name="Worley K."/>
            <person name="Petrosino J."/>
            <person name="Highlander S."/>
            <person name="Gibbs R."/>
        </authorList>
    </citation>
    <scope>NUCLEOTIDE SEQUENCE [LARGE SCALE GENOMIC DNA]</scope>
    <source>
        <strain evidence="9 10">ATCC 49175</strain>
    </source>
</reference>
<dbReference type="STRING" id="638301.HMPREF0444_0684"/>
<dbReference type="AlphaFoldDB" id="C8NFI9"/>
<comment type="caution">
    <text evidence="9">The sequence shown here is derived from an EMBL/GenBank/DDBJ whole genome shotgun (WGS) entry which is preliminary data.</text>
</comment>
<evidence type="ECO:0000256" key="4">
    <source>
        <dbReference type="ARBA" id="ARBA00023015"/>
    </source>
</evidence>
<evidence type="ECO:0000256" key="7">
    <source>
        <dbReference type="HAMAP-Rule" id="MF_01008"/>
    </source>
</evidence>
<dbReference type="Gene3D" id="3.40.1550.20">
    <property type="entry name" value="Transcriptional regulator MraZ domain"/>
    <property type="match status" value="1"/>
</dbReference>
<dbReference type="GO" id="GO:0005737">
    <property type="term" value="C:cytoplasm"/>
    <property type="evidence" value="ECO:0007669"/>
    <property type="project" value="UniProtKB-UniRule"/>
</dbReference>
<evidence type="ECO:0000259" key="8">
    <source>
        <dbReference type="PROSITE" id="PS51740"/>
    </source>
</evidence>
<feature type="domain" description="SpoVT-AbrB" evidence="8">
    <location>
        <begin position="94"/>
        <end position="137"/>
    </location>
</feature>
<dbReference type="InterPro" id="IPR035644">
    <property type="entry name" value="MraZ_C"/>
</dbReference>
<sequence length="161" mass="18881">MVDCGKLWLLYYWNGGVCMLIGEYQHTIDAKGRMIVPAKFREDLGFTFIVTRGLDGCLYGYPLEQWELIQNKLRDLPQSKKDARAFTRFMNSAAIEVEFDKQGRVNISQTLRAYAGLEKNCRVIGNNDRIEIWNEERWQEYIAETEENFEELAENMIDFGF</sequence>
<comment type="similarity">
    <text evidence="7">Belongs to the MraZ family.</text>
</comment>
<dbReference type="InterPro" id="IPR020603">
    <property type="entry name" value="MraZ_dom"/>
</dbReference>
<dbReference type="InterPro" id="IPR007159">
    <property type="entry name" value="SpoVT-AbrB_dom"/>
</dbReference>
<gene>
    <name evidence="7 9" type="primary">mraZ</name>
    <name evidence="9" type="ORF">HMPREF0444_0684</name>
</gene>
<comment type="subcellular location">
    <subcellularLocation>
        <location evidence="7">Cytoplasm</location>
        <location evidence="7">Nucleoid</location>
    </subcellularLocation>
</comment>
<keyword evidence="3" id="KW-0677">Repeat</keyword>
<dbReference type="Proteomes" id="UP000005926">
    <property type="component" value="Unassembled WGS sequence"/>
</dbReference>
<dbReference type="PROSITE" id="PS51740">
    <property type="entry name" value="SPOVT_ABRB"/>
    <property type="match status" value="2"/>
</dbReference>
<dbReference type="EMBL" id="ACKZ01000014">
    <property type="protein sequence ID" value="EEW37594.1"/>
    <property type="molecule type" value="Genomic_DNA"/>
</dbReference>
<dbReference type="HOGENOM" id="CLU_107907_0_5_9"/>
<dbReference type="eggNOG" id="COG2001">
    <property type="taxonomic scope" value="Bacteria"/>
</dbReference>
<proteinExistence type="inferred from homology"/>
<keyword evidence="2 7" id="KW-0963">Cytoplasm</keyword>
<evidence type="ECO:0000313" key="9">
    <source>
        <dbReference type="EMBL" id="EEW37594.1"/>
    </source>
</evidence>
<dbReference type="PANTHER" id="PTHR34701">
    <property type="entry name" value="TRANSCRIPTIONAL REGULATOR MRAZ"/>
    <property type="match status" value="1"/>
</dbReference>
<dbReference type="GO" id="GO:0003700">
    <property type="term" value="F:DNA-binding transcription factor activity"/>
    <property type="evidence" value="ECO:0007669"/>
    <property type="project" value="UniProtKB-UniRule"/>
</dbReference>
<dbReference type="FunFam" id="3.40.1550.20:FF:000002">
    <property type="entry name" value="Transcriptional regulator MraZ"/>
    <property type="match status" value="1"/>
</dbReference>
<organism evidence="9 10">
    <name type="scientific">Granulicatella adiacens ATCC 49175</name>
    <dbReference type="NCBI Taxonomy" id="638301"/>
    <lineage>
        <taxon>Bacteria</taxon>
        <taxon>Bacillati</taxon>
        <taxon>Bacillota</taxon>
        <taxon>Bacilli</taxon>
        <taxon>Lactobacillales</taxon>
        <taxon>Carnobacteriaceae</taxon>
        <taxon>Granulicatella</taxon>
    </lineage>
</organism>
<keyword evidence="6 7" id="KW-0804">Transcription</keyword>
<dbReference type="InterPro" id="IPR038619">
    <property type="entry name" value="MraZ_sf"/>
</dbReference>
<dbReference type="PANTHER" id="PTHR34701:SF1">
    <property type="entry name" value="TRANSCRIPTIONAL REGULATOR MRAZ"/>
    <property type="match status" value="1"/>
</dbReference>
<name>C8NFI9_9LACT</name>
<dbReference type="GO" id="GO:0009295">
    <property type="term" value="C:nucleoid"/>
    <property type="evidence" value="ECO:0007669"/>
    <property type="project" value="UniProtKB-SubCell"/>
</dbReference>
<dbReference type="HAMAP" id="MF_01008">
    <property type="entry name" value="MraZ"/>
    <property type="match status" value="1"/>
</dbReference>
<accession>C8NFI9</accession>
<evidence type="ECO:0000256" key="5">
    <source>
        <dbReference type="ARBA" id="ARBA00023125"/>
    </source>
</evidence>
<dbReference type="Pfam" id="PF02381">
    <property type="entry name" value="MraZ"/>
    <property type="match status" value="2"/>
</dbReference>
<keyword evidence="4 7" id="KW-0805">Transcription regulation</keyword>
<keyword evidence="5 7" id="KW-0238">DNA-binding</keyword>
<dbReference type="CDD" id="cd16320">
    <property type="entry name" value="MraZ_N"/>
    <property type="match status" value="1"/>
</dbReference>
<dbReference type="InterPro" id="IPR035642">
    <property type="entry name" value="MraZ_N"/>
</dbReference>
<evidence type="ECO:0000256" key="3">
    <source>
        <dbReference type="ARBA" id="ARBA00022737"/>
    </source>
</evidence>
<keyword evidence="10" id="KW-1185">Reference proteome</keyword>
<dbReference type="SUPFAM" id="SSF89447">
    <property type="entry name" value="AbrB/MazE/MraZ-like"/>
    <property type="match status" value="1"/>
</dbReference>
<dbReference type="GO" id="GO:0000976">
    <property type="term" value="F:transcription cis-regulatory region binding"/>
    <property type="evidence" value="ECO:0007669"/>
    <property type="project" value="TreeGrafter"/>
</dbReference>
<comment type="subunit">
    <text evidence="7">Forms oligomers.</text>
</comment>
<feature type="domain" description="SpoVT-AbrB" evidence="8">
    <location>
        <begin position="23"/>
        <end position="65"/>
    </location>
</feature>
<dbReference type="CDD" id="cd16321">
    <property type="entry name" value="MraZ_C"/>
    <property type="match status" value="1"/>
</dbReference>
<evidence type="ECO:0000313" key="10">
    <source>
        <dbReference type="Proteomes" id="UP000005926"/>
    </source>
</evidence>
<evidence type="ECO:0000256" key="6">
    <source>
        <dbReference type="ARBA" id="ARBA00023163"/>
    </source>
</evidence>
<protein>
    <recommendedName>
        <fullName evidence="1 7">Transcriptional regulator MraZ</fullName>
    </recommendedName>
</protein>
<evidence type="ECO:0000256" key="1">
    <source>
        <dbReference type="ARBA" id="ARBA00013860"/>
    </source>
</evidence>
<dbReference type="InterPro" id="IPR037914">
    <property type="entry name" value="SpoVT-AbrB_sf"/>
</dbReference>
<dbReference type="GO" id="GO:2000143">
    <property type="term" value="P:negative regulation of DNA-templated transcription initiation"/>
    <property type="evidence" value="ECO:0007669"/>
    <property type="project" value="TreeGrafter"/>
</dbReference>
<evidence type="ECO:0000256" key="2">
    <source>
        <dbReference type="ARBA" id="ARBA00022490"/>
    </source>
</evidence>